<name>A0AAD9Y0P8_COLKA</name>
<dbReference type="EMBL" id="VYYT01000671">
    <property type="protein sequence ID" value="KAK2730372.1"/>
    <property type="molecule type" value="Genomic_DNA"/>
</dbReference>
<dbReference type="PANTHER" id="PTHR33481">
    <property type="entry name" value="REVERSE TRANSCRIPTASE"/>
    <property type="match status" value="1"/>
</dbReference>
<accession>A0AAD9Y0P8</accession>
<keyword evidence="1" id="KW-0548">Nucleotidyltransferase</keyword>
<reference evidence="1" key="1">
    <citation type="submission" date="2023-02" db="EMBL/GenBank/DDBJ databases">
        <title>Colletotrichum kahawae CIFC_Que2 genome sequencing and assembly.</title>
        <authorList>
            <person name="Baroncelli R."/>
        </authorList>
    </citation>
    <scope>NUCLEOTIDE SEQUENCE</scope>
    <source>
        <strain evidence="1">CIFC_Que2</strain>
    </source>
</reference>
<dbReference type="Proteomes" id="UP001281614">
    <property type="component" value="Unassembled WGS sequence"/>
</dbReference>
<keyword evidence="2" id="KW-1185">Reference proteome</keyword>
<keyword evidence="1" id="KW-0808">Transferase</keyword>
<evidence type="ECO:0000313" key="2">
    <source>
        <dbReference type="Proteomes" id="UP001281614"/>
    </source>
</evidence>
<protein>
    <submittedName>
        <fullName evidence="1">Reverse transcriptase</fullName>
    </submittedName>
</protein>
<proteinExistence type="predicted"/>
<dbReference type="AlphaFoldDB" id="A0AAD9Y0P8"/>
<comment type="caution">
    <text evidence="1">The sequence shown here is derived from an EMBL/GenBank/DDBJ whole genome shotgun (WGS) entry which is preliminary data.</text>
</comment>
<sequence>DFPLSSDNQKLRFGYADDIGLLATSPSPEENATALSQEVTQILNWGIDNKVAFDLAKCEAVHFSRKHKQRNDLPDIQAKGLTIKASTKPVRWLGVWFDKKLTFRHHVDIKVAVAKKVA</sequence>
<gene>
    <name evidence="1" type="ORF">CKAH01_19106</name>
</gene>
<dbReference type="GO" id="GO:0003964">
    <property type="term" value="F:RNA-directed DNA polymerase activity"/>
    <property type="evidence" value="ECO:0007669"/>
    <property type="project" value="UniProtKB-KW"/>
</dbReference>
<feature type="non-terminal residue" evidence="1">
    <location>
        <position position="1"/>
    </location>
</feature>
<dbReference type="PANTHER" id="PTHR33481:SF1">
    <property type="entry name" value="ENDONUCLEASE_EXONUCLEASE_PHOSPHATASE DOMAIN-CONTAINING PROTEIN-RELATED"/>
    <property type="match status" value="1"/>
</dbReference>
<keyword evidence="1" id="KW-0695">RNA-directed DNA polymerase</keyword>
<evidence type="ECO:0000313" key="1">
    <source>
        <dbReference type="EMBL" id="KAK2730372.1"/>
    </source>
</evidence>
<organism evidence="1 2">
    <name type="scientific">Colletotrichum kahawae</name>
    <name type="common">Coffee berry disease fungus</name>
    <dbReference type="NCBI Taxonomy" id="34407"/>
    <lineage>
        <taxon>Eukaryota</taxon>
        <taxon>Fungi</taxon>
        <taxon>Dikarya</taxon>
        <taxon>Ascomycota</taxon>
        <taxon>Pezizomycotina</taxon>
        <taxon>Sordariomycetes</taxon>
        <taxon>Hypocreomycetidae</taxon>
        <taxon>Glomerellales</taxon>
        <taxon>Glomerellaceae</taxon>
        <taxon>Colletotrichum</taxon>
        <taxon>Colletotrichum gloeosporioides species complex</taxon>
    </lineage>
</organism>